<dbReference type="AlphaFoldDB" id="A0A1X7BV53"/>
<evidence type="ECO:0000313" key="1">
    <source>
        <dbReference type="EMBL" id="SMC13541.1"/>
    </source>
</evidence>
<accession>A0A1X7BV53</accession>
<keyword evidence="2" id="KW-1185">Reference proteome</keyword>
<reference evidence="1 2" key="1">
    <citation type="submission" date="2017-03" db="EMBL/GenBank/DDBJ databases">
        <authorList>
            <person name="Afonso C.L."/>
            <person name="Miller P.J."/>
            <person name="Scott M.A."/>
            <person name="Spackman E."/>
            <person name="Goraichik I."/>
            <person name="Dimitrov K.M."/>
            <person name="Suarez D.L."/>
            <person name="Swayne D.E."/>
        </authorList>
    </citation>
    <scope>NUCLEOTIDE SEQUENCE [LARGE SCALE GENOMIC DNA]</scope>
    <source>
        <strain evidence="1 2">CECT 7745</strain>
    </source>
</reference>
<sequence length="144" mass="16250">MFHTRNIADELAGIRSEINALKRREQMLREMALADPDSPEGHCHEVVIKTQKRRGLLRDRLPAHILKDPAYWEEREVPAVTLCERAASDVVNLATHRHLIEANEPKATRAVRPGDPVAEPPVRPVLKLIAQETDQTDVLENFAG</sequence>
<protein>
    <submittedName>
        <fullName evidence="1">Uncharacterized protein</fullName>
    </submittedName>
</protein>
<dbReference type="OrthoDB" id="7689895at2"/>
<proteinExistence type="predicted"/>
<gene>
    <name evidence="1" type="ORF">ROA7745_03391</name>
</gene>
<dbReference type="RefSeq" id="WP_085801474.1">
    <property type="nucleotide sequence ID" value="NZ_FWXB01000014.1"/>
</dbReference>
<dbReference type="EMBL" id="FWXB01000014">
    <property type="protein sequence ID" value="SMC13541.1"/>
    <property type="molecule type" value="Genomic_DNA"/>
</dbReference>
<organism evidence="1 2">
    <name type="scientific">Roseovarius aestuarii</name>
    <dbReference type="NCBI Taxonomy" id="475083"/>
    <lineage>
        <taxon>Bacteria</taxon>
        <taxon>Pseudomonadati</taxon>
        <taxon>Pseudomonadota</taxon>
        <taxon>Alphaproteobacteria</taxon>
        <taxon>Rhodobacterales</taxon>
        <taxon>Roseobacteraceae</taxon>
        <taxon>Roseovarius</taxon>
    </lineage>
</organism>
<dbReference type="Proteomes" id="UP000193224">
    <property type="component" value="Unassembled WGS sequence"/>
</dbReference>
<name>A0A1X7BV53_9RHOB</name>
<evidence type="ECO:0000313" key="2">
    <source>
        <dbReference type="Proteomes" id="UP000193224"/>
    </source>
</evidence>